<evidence type="ECO:0000256" key="10">
    <source>
        <dbReference type="ARBA" id="ARBA00023136"/>
    </source>
</evidence>
<organism evidence="14 15">
    <name type="scientific">Pneumocystis murina (strain B123)</name>
    <name type="common">Mouse pneumocystis pneumonia agent</name>
    <name type="synonym">Pneumocystis carinii f. sp. muris</name>
    <dbReference type="NCBI Taxonomy" id="1069680"/>
    <lineage>
        <taxon>Eukaryota</taxon>
        <taxon>Fungi</taxon>
        <taxon>Dikarya</taxon>
        <taxon>Ascomycota</taxon>
        <taxon>Taphrinomycotina</taxon>
        <taxon>Pneumocystomycetes</taxon>
        <taxon>Pneumocystaceae</taxon>
        <taxon>Pneumocystis</taxon>
    </lineage>
</organism>
<evidence type="ECO:0000256" key="2">
    <source>
        <dbReference type="ARBA" id="ARBA00006842"/>
    </source>
</evidence>
<dbReference type="EMBL" id="AFWA02000002">
    <property type="protein sequence ID" value="EMR10980.1"/>
    <property type="molecule type" value="Genomic_DNA"/>
</dbReference>
<name>M7PAT1_PNEMU</name>
<evidence type="ECO:0000256" key="11">
    <source>
        <dbReference type="ARBA" id="ARBA00023310"/>
    </source>
</evidence>
<keyword evidence="8 12" id="KW-0406">Ion transport</keyword>
<dbReference type="Pfam" id="PF05873">
    <property type="entry name" value="Mt_ATP-synt_D"/>
    <property type="match status" value="1"/>
</dbReference>
<comment type="subcellular location">
    <subcellularLocation>
        <location evidence="1 12">Mitochondrion inner membrane</location>
    </subcellularLocation>
</comment>
<dbReference type="GO" id="GO:0005743">
    <property type="term" value="C:mitochondrial inner membrane"/>
    <property type="evidence" value="ECO:0007669"/>
    <property type="project" value="UniProtKB-SubCell"/>
</dbReference>
<evidence type="ECO:0000256" key="7">
    <source>
        <dbReference type="ARBA" id="ARBA00022792"/>
    </source>
</evidence>
<evidence type="ECO:0000256" key="1">
    <source>
        <dbReference type="ARBA" id="ARBA00004273"/>
    </source>
</evidence>
<evidence type="ECO:0000256" key="9">
    <source>
        <dbReference type="ARBA" id="ARBA00023128"/>
    </source>
</evidence>
<feature type="coiled-coil region" evidence="13">
    <location>
        <begin position="98"/>
        <end position="125"/>
    </location>
</feature>
<keyword evidence="9 12" id="KW-0496">Mitochondrion</keyword>
<dbReference type="GO" id="GO:0046933">
    <property type="term" value="F:proton-transporting ATP synthase activity, rotational mechanism"/>
    <property type="evidence" value="ECO:0007669"/>
    <property type="project" value="EnsemblFungi"/>
</dbReference>
<evidence type="ECO:0000256" key="12">
    <source>
        <dbReference type="PIRNR" id="PIRNR005514"/>
    </source>
</evidence>
<dbReference type="OrthoDB" id="35799at2759"/>
<dbReference type="OMA" id="INWAGIT"/>
<sequence length="171" mass="19618">MAYAAAKINWIKLLSSYGLSSSVISSLSTFHQWSLNTRAKIGILEEQLQNIDFSYYRSILKNKSLVNQIEKELKAFRPVKYQVDPQIKAIQQFETKAIENATKISENAKKELTELEMTLSNIQQARPIDELTVEDVLTACPEIEKRVEDMVKQEKWSVPGYKEKFGNLAIM</sequence>
<dbReference type="GO" id="GO:0045259">
    <property type="term" value="C:proton-transporting ATP synthase complex"/>
    <property type="evidence" value="ECO:0007669"/>
    <property type="project" value="UniProtKB-KW"/>
</dbReference>
<dbReference type="Proteomes" id="UP000011958">
    <property type="component" value="Unassembled WGS sequence"/>
</dbReference>
<comment type="caution">
    <text evidence="14">The sequence shown here is derived from an EMBL/GenBank/DDBJ whole genome shotgun (WGS) entry which is preliminary data.</text>
</comment>
<evidence type="ECO:0000256" key="6">
    <source>
        <dbReference type="ARBA" id="ARBA00022781"/>
    </source>
</evidence>
<keyword evidence="7 12" id="KW-0999">Mitochondrion inner membrane</keyword>
<evidence type="ECO:0000313" key="14">
    <source>
        <dbReference type="EMBL" id="EMR10980.1"/>
    </source>
</evidence>
<dbReference type="STRING" id="1069680.M7PAT1"/>
<keyword evidence="11" id="KW-0066">ATP synthesis</keyword>
<keyword evidence="5" id="KW-0138">CF(0)</keyword>
<dbReference type="eggNOG" id="KOG3366">
    <property type="taxonomic scope" value="Eukaryota"/>
</dbReference>
<dbReference type="VEuPathDB" id="FungiDB:PNEG_00583"/>
<evidence type="ECO:0000313" key="15">
    <source>
        <dbReference type="Proteomes" id="UP000011958"/>
    </source>
</evidence>
<dbReference type="SUPFAM" id="SSF161065">
    <property type="entry name" value="ATP synthase D chain-like"/>
    <property type="match status" value="1"/>
</dbReference>
<comment type="function">
    <text evidence="12">Mitochondrial membrane ATP synthase (F(1)F(0) ATP synthase or Complex V) produces ATP from ADP in the presence of a proton gradient across the membrane which is generated by electron transport complexes of the respiratory chain. F-type ATPases consist of two structural domains, F(1) - containing the extramembraneous catalytic core, and F(0) - containing the membrane proton channel, linked together by a central stalk and a peripheral stalk. During catalysis, ATP synthesis in the catalytic domain of F(1) is coupled via a rotary mechanism of the central stalk subunits to proton translocation.</text>
</comment>
<dbReference type="RefSeq" id="XP_007872478.1">
    <property type="nucleotide sequence ID" value="XM_007874287.1"/>
</dbReference>
<dbReference type="PANTHER" id="PTHR12700">
    <property type="entry name" value="ATP SYNTHASE SUBUNIT D, MITOCHONDRIAL"/>
    <property type="match status" value="1"/>
</dbReference>
<keyword evidence="15" id="KW-1185">Reference proteome</keyword>
<accession>M7PAT1</accession>
<dbReference type="InterPro" id="IPR036228">
    <property type="entry name" value="ATP_synth_F0_dsu_sf_mt"/>
</dbReference>
<keyword evidence="13" id="KW-0175">Coiled coil</keyword>
<evidence type="ECO:0000256" key="4">
    <source>
        <dbReference type="ARBA" id="ARBA00022448"/>
    </source>
</evidence>
<dbReference type="PIRSF" id="PIRSF005514">
    <property type="entry name" value="ATPase_F0_D_mt"/>
    <property type="match status" value="1"/>
</dbReference>
<evidence type="ECO:0000256" key="8">
    <source>
        <dbReference type="ARBA" id="ARBA00023065"/>
    </source>
</evidence>
<dbReference type="Gene3D" id="6.10.280.70">
    <property type="match status" value="1"/>
</dbReference>
<reference evidence="15" key="1">
    <citation type="journal article" date="2016" name="Nat. Commun.">
        <title>Genome analysis of three Pneumocystis species reveals adaptation mechanisms to life exclusively in mammalian hosts.</title>
        <authorList>
            <person name="Ma L."/>
            <person name="Chen Z."/>
            <person name="Huang D.W."/>
            <person name="Kutty G."/>
            <person name="Ishihara M."/>
            <person name="Wang H."/>
            <person name="Abouelleil A."/>
            <person name="Bishop L."/>
            <person name="Davey E."/>
            <person name="Deng R."/>
            <person name="Deng X."/>
            <person name="Fan L."/>
            <person name="Fantoni G."/>
            <person name="Fitzgerald M."/>
            <person name="Gogineni E."/>
            <person name="Goldberg J.M."/>
            <person name="Handley G."/>
            <person name="Hu X."/>
            <person name="Huber C."/>
            <person name="Jiao X."/>
            <person name="Jones K."/>
            <person name="Levin J.Z."/>
            <person name="Liu Y."/>
            <person name="Macdonald P."/>
            <person name="Melnikov A."/>
            <person name="Raley C."/>
            <person name="Sassi M."/>
            <person name="Sherman B.T."/>
            <person name="Song X."/>
            <person name="Sykes S."/>
            <person name="Tran B."/>
            <person name="Walsh L."/>
            <person name="Xia Y."/>
            <person name="Yang J."/>
            <person name="Young S."/>
            <person name="Zeng Q."/>
            <person name="Zheng X."/>
            <person name="Stephens R."/>
            <person name="Nusbaum C."/>
            <person name="Birren B.W."/>
            <person name="Azadi P."/>
            <person name="Lempicki R.A."/>
            <person name="Cuomo C.A."/>
            <person name="Kovacs J.A."/>
        </authorList>
    </citation>
    <scope>NUCLEOTIDE SEQUENCE [LARGE SCALE GENOMIC DNA]</scope>
    <source>
        <strain evidence="15">B123</strain>
    </source>
</reference>
<keyword evidence="10 12" id="KW-0472">Membrane</keyword>
<evidence type="ECO:0000256" key="5">
    <source>
        <dbReference type="ARBA" id="ARBA00022547"/>
    </source>
</evidence>
<gene>
    <name evidence="14" type="ORF">PNEG_00583</name>
</gene>
<evidence type="ECO:0000256" key="3">
    <source>
        <dbReference type="ARBA" id="ARBA00021688"/>
    </source>
</evidence>
<keyword evidence="4 12" id="KW-0813">Transport</keyword>
<evidence type="ECO:0000256" key="13">
    <source>
        <dbReference type="SAM" id="Coils"/>
    </source>
</evidence>
<dbReference type="InterPro" id="IPR008689">
    <property type="entry name" value="ATP_synth_F0_dsu_mt"/>
</dbReference>
<keyword evidence="6 12" id="KW-0375">Hydrogen ion transport</keyword>
<dbReference type="GeneID" id="19894281"/>
<dbReference type="HOGENOM" id="CLU_080463_0_0_1"/>
<dbReference type="AlphaFoldDB" id="M7PAT1"/>
<comment type="similarity">
    <text evidence="2 12">Belongs to the ATPase d subunit family.</text>
</comment>
<proteinExistence type="inferred from homology"/>
<protein>
    <recommendedName>
        <fullName evidence="3 12">ATP synthase subunit d, mitochondrial</fullName>
    </recommendedName>
</protein>